<dbReference type="Proteomes" id="UP001355207">
    <property type="component" value="Chromosome 3"/>
</dbReference>
<keyword evidence="3" id="KW-1185">Reference proteome</keyword>
<sequence length="455" mass="51004">MRLTAPPRSTSISSLLILPVPLGLLVIAYLVALSRRPSIPESAQIDDPHQWGFPKWYGNNPTPYDFEDLSLGGEEETCDHPKKVLLFIDNSTQIPSALTLSSSLSSSTRFNLTTISTFSPEWNTELSAKQNLLNFGCKDAEWIWRVGDHSDEKDLGCQKAIWIEEGVHKPGRANISLLSQPHHMVKGENAHSNLKAIHGDGWNLGLLSHVLPAVSDPSSYNVLRIICASLIADNNSSRLSNPTIFHPTRRISSRRSVVYFPSETTDKKDYPKLPWGRSWSIYAPSQRKVPIPKKDEDSFSSQSAWRKYWHREEERLANTMRHAGICLFEGWTQGELDDRIAKAMLSGCVVATVPPQAHHDAFSPLILPLSKSPSVALQPQLPVEELQHFQSTLSTAELQKIALKAFITARNRLIPLARLKAVENTVRIWEDGGRGYDFKDGFRWDCDTGHGGWCE</sequence>
<gene>
    <name evidence="2" type="ORF">L201_003135</name>
</gene>
<accession>A0AAX4JUK1</accession>
<name>A0AAX4JUK1_9TREE</name>
<keyword evidence="1" id="KW-1133">Transmembrane helix</keyword>
<protein>
    <recommendedName>
        <fullName evidence="4">Exostosin GT47 domain-containing protein</fullName>
    </recommendedName>
</protein>
<feature type="transmembrane region" description="Helical" evidence="1">
    <location>
        <begin position="12"/>
        <end position="32"/>
    </location>
</feature>
<reference evidence="2 3" key="1">
    <citation type="submission" date="2024-01" db="EMBL/GenBank/DDBJ databases">
        <title>Comparative genomics of Cryptococcus and Kwoniella reveals pathogenesis evolution and contrasting modes of karyotype evolution via chromosome fusion or intercentromeric recombination.</title>
        <authorList>
            <person name="Coelho M.A."/>
            <person name="David-Palma M."/>
            <person name="Shea T."/>
            <person name="Bowers K."/>
            <person name="McGinley-Smith S."/>
            <person name="Mohammad A.W."/>
            <person name="Gnirke A."/>
            <person name="Yurkov A.M."/>
            <person name="Nowrousian M."/>
            <person name="Sun S."/>
            <person name="Cuomo C.A."/>
            <person name="Heitman J."/>
        </authorList>
    </citation>
    <scope>NUCLEOTIDE SEQUENCE [LARGE SCALE GENOMIC DNA]</scope>
    <source>
        <strain evidence="2 3">CBS 6074</strain>
    </source>
</reference>
<evidence type="ECO:0000256" key="1">
    <source>
        <dbReference type="SAM" id="Phobius"/>
    </source>
</evidence>
<keyword evidence="1" id="KW-0472">Membrane</keyword>
<dbReference type="RefSeq" id="XP_066074993.1">
    <property type="nucleotide sequence ID" value="XM_066218896.1"/>
</dbReference>
<evidence type="ECO:0000313" key="3">
    <source>
        <dbReference type="Proteomes" id="UP001355207"/>
    </source>
</evidence>
<keyword evidence="1" id="KW-0812">Transmembrane</keyword>
<dbReference type="GeneID" id="91093806"/>
<dbReference type="EMBL" id="CP144100">
    <property type="protein sequence ID" value="WWC88230.1"/>
    <property type="molecule type" value="Genomic_DNA"/>
</dbReference>
<dbReference type="AlphaFoldDB" id="A0AAX4JUK1"/>
<evidence type="ECO:0000313" key="2">
    <source>
        <dbReference type="EMBL" id="WWC88230.1"/>
    </source>
</evidence>
<evidence type="ECO:0008006" key="4">
    <source>
        <dbReference type="Google" id="ProtNLM"/>
    </source>
</evidence>
<organism evidence="2 3">
    <name type="scientific">Kwoniella dendrophila CBS 6074</name>
    <dbReference type="NCBI Taxonomy" id="1295534"/>
    <lineage>
        <taxon>Eukaryota</taxon>
        <taxon>Fungi</taxon>
        <taxon>Dikarya</taxon>
        <taxon>Basidiomycota</taxon>
        <taxon>Agaricomycotina</taxon>
        <taxon>Tremellomycetes</taxon>
        <taxon>Tremellales</taxon>
        <taxon>Cryptococcaceae</taxon>
        <taxon>Kwoniella</taxon>
    </lineage>
</organism>
<proteinExistence type="predicted"/>